<evidence type="ECO:0000256" key="3">
    <source>
        <dbReference type="ARBA" id="ARBA00022833"/>
    </source>
</evidence>
<comment type="caution">
    <text evidence="8">The sequence shown here is derived from an EMBL/GenBank/DDBJ whole genome shotgun (WGS) entry which is preliminary data.</text>
</comment>
<evidence type="ECO:0000313" key="9">
    <source>
        <dbReference type="Proteomes" id="UP000682733"/>
    </source>
</evidence>
<evidence type="ECO:0000313" key="7">
    <source>
        <dbReference type="EMBL" id="CAF0818861.1"/>
    </source>
</evidence>
<dbReference type="EMBL" id="CAJNOK010001570">
    <property type="protein sequence ID" value="CAF0818861.1"/>
    <property type="molecule type" value="Genomic_DNA"/>
</dbReference>
<dbReference type="InterPro" id="IPR013083">
    <property type="entry name" value="Znf_RING/FYVE/PHD"/>
</dbReference>
<keyword evidence="5" id="KW-0175">Coiled coil</keyword>
<dbReference type="GO" id="GO:0008270">
    <property type="term" value="F:zinc ion binding"/>
    <property type="evidence" value="ECO:0007669"/>
    <property type="project" value="UniProtKB-KW"/>
</dbReference>
<reference evidence="8" key="1">
    <citation type="submission" date="2021-02" db="EMBL/GenBank/DDBJ databases">
        <authorList>
            <person name="Nowell W R."/>
        </authorList>
    </citation>
    <scope>NUCLEOTIDE SEQUENCE</scope>
</reference>
<keyword evidence="2 4" id="KW-0863">Zinc-finger</keyword>
<name>A0A8S2H5D2_9BILA</name>
<dbReference type="SUPFAM" id="SSF57850">
    <property type="entry name" value="RING/U-box"/>
    <property type="match status" value="1"/>
</dbReference>
<protein>
    <recommendedName>
        <fullName evidence="6">RING-type domain-containing protein</fullName>
    </recommendedName>
</protein>
<evidence type="ECO:0000259" key="6">
    <source>
        <dbReference type="PROSITE" id="PS50089"/>
    </source>
</evidence>
<sequence>MDALIQCHACHQSATDPCELTCKHTYCSKCLNEKLVGNKLTCLVCNTEYITPNSSIKEISTPDKLTPYLLGVQSYEPYANIAGATPSIQAQCFECKLQGDLRTCFHCNKALCSACRTKHYQIQKKEVEESYRDLDTKISRAVELAITLNNSRETRLKTYAIMKEKIQHNVQVLKKYIDDEAERLQKQVDNRVALEEEKIRVAKQEEAHLKNHKSALDTVIDKSKHESDHMTASKMFIDYVQVAPNWKSKIESQAGRLNPEKELELHYHFEMPKKDDAILGTIKDTKSTDIQASSEAKKMAKQADNKSSTCIIV</sequence>
<evidence type="ECO:0000313" key="8">
    <source>
        <dbReference type="EMBL" id="CAF3603042.1"/>
    </source>
</evidence>
<keyword evidence="3" id="KW-0862">Zinc</keyword>
<gene>
    <name evidence="7" type="ORF">OVA965_LOCUS5540</name>
    <name evidence="8" type="ORF">TMI583_LOCUS5535</name>
</gene>
<dbReference type="Gene3D" id="3.30.40.10">
    <property type="entry name" value="Zinc/RING finger domain, C3HC4 (zinc finger)"/>
    <property type="match status" value="1"/>
</dbReference>
<feature type="coiled-coil region" evidence="5">
    <location>
        <begin position="177"/>
        <end position="205"/>
    </location>
</feature>
<accession>A0A8S2H5D2</accession>
<dbReference type="PROSITE" id="PS50089">
    <property type="entry name" value="ZF_RING_2"/>
    <property type="match status" value="1"/>
</dbReference>
<organism evidence="8 9">
    <name type="scientific">Didymodactylos carnosus</name>
    <dbReference type="NCBI Taxonomy" id="1234261"/>
    <lineage>
        <taxon>Eukaryota</taxon>
        <taxon>Metazoa</taxon>
        <taxon>Spiralia</taxon>
        <taxon>Gnathifera</taxon>
        <taxon>Rotifera</taxon>
        <taxon>Eurotatoria</taxon>
        <taxon>Bdelloidea</taxon>
        <taxon>Philodinida</taxon>
        <taxon>Philodinidae</taxon>
        <taxon>Didymodactylos</taxon>
    </lineage>
</organism>
<evidence type="ECO:0000256" key="4">
    <source>
        <dbReference type="PROSITE-ProRule" id="PRU00175"/>
    </source>
</evidence>
<evidence type="ECO:0000256" key="2">
    <source>
        <dbReference type="ARBA" id="ARBA00022771"/>
    </source>
</evidence>
<dbReference type="EMBL" id="CAJOBA010001569">
    <property type="protein sequence ID" value="CAF3603042.1"/>
    <property type="molecule type" value="Genomic_DNA"/>
</dbReference>
<dbReference type="Proteomes" id="UP000677228">
    <property type="component" value="Unassembled WGS sequence"/>
</dbReference>
<keyword evidence="1" id="KW-0479">Metal-binding</keyword>
<dbReference type="InterPro" id="IPR017907">
    <property type="entry name" value="Znf_RING_CS"/>
</dbReference>
<dbReference type="PROSITE" id="PS00518">
    <property type="entry name" value="ZF_RING_1"/>
    <property type="match status" value="1"/>
</dbReference>
<dbReference type="InterPro" id="IPR001841">
    <property type="entry name" value="Znf_RING"/>
</dbReference>
<proteinExistence type="predicted"/>
<evidence type="ECO:0000256" key="1">
    <source>
        <dbReference type="ARBA" id="ARBA00022723"/>
    </source>
</evidence>
<dbReference type="Proteomes" id="UP000682733">
    <property type="component" value="Unassembled WGS sequence"/>
</dbReference>
<evidence type="ECO:0000256" key="5">
    <source>
        <dbReference type="SAM" id="Coils"/>
    </source>
</evidence>
<feature type="domain" description="RING-type" evidence="6">
    <location>
        <begin position="7"/>
        <end position="46"/>
    </location>
</feature>
<dbReference type="AlphaFoldDB" id="A0A8S2H5D2"/>